<dbReference type="SUPFAM" id="SSF54506">
    <property type="entry name" value="Diaminopimelate epimerase-like"/>
    <property type="match status" value="2"/>
</dbReference>
<accession>A0A4R3VAG4</accession>
<dbReference type="Proteomes" id="UP000294692">
    <property type="component" value="Unassembled WGS sequence"/>
</dbReference>
<keyword evidence="2" id="KW-0413">Isomerase</keyword>
<dbReference type="AlphaFoldDB" id="A0A4R3VAG4"/>
<dbReference type="OrthoDB" id="9779763at2"/>
<dbReference type="NCBIfam" id="NF033377">
    <property type="entry name" value="OMA_tautomer"/>
    <property type="match status" value="1"/>
</dbReference>
<comment type="caution">
    <text evidence="3">The sequence shown here is derived from an EMBL/GenBank/DDBJ whole genome shotgun (WGS) entry which is preliminary data.</text>
</comment>
<dbReference type="GO" id="GO:0016853">
    <property type="term" value="F:isomerase activity"/>
    <property type="evidence" value="ECO:0007669"/>
    <property type="project" value="UniProtKB-KW"/>
</dbReference>
<evidence type="ECO:0000313" key="3">
    <source>
        <dbReference type="EMBL" id="TCV00562.1"/>
    </source>
</evidence>
<sequence>MEIEIPCVLMRGGTSRGPFFLADDLPEDIALRDELLLDVMGSPHELQINGIGGGSTLTSKVAIISRSALPDCDVDYLFAQVSVMKRTVDTRPNCGNMLAAVGPYAIEQGLVPVQGKETIVRIRNINTGTRVEAIIQTPNGAVSYEGDTRIDGVPGTGAPIVLCFEQAEGSLTGKLFPTGQRTDWIDGVAVSCVDVAMPVMVVHAEDLGKTGRESAAELDQDKAFLARLESLRLQAGRLMGMGDVSQSVVPKPVVVSAAEGGTIRSRYFTPHSCHKAHAVTGAIAVASSAMLPGTVSHSLMQTNVESENAVINVAHPSGQIAVSLEVRDAINNPKVVRAGVVRTARRIMKGSVCVPAPASIVA</sequence>
<evidence type="ECO:0000256" key="1">
    <source>
        <dbReference type="ARBA" id="ARBA00007673"/>
    </source>
</evidence>
<gene>
    <name evidence="3" type="ORF">EV686_103143</name>
</gene>
<dbReference type="EMBL" id="SMBX01000003">
    <property type="protein sequence ID" value="TCV00562.1"/>
    <property type="molecule type" value="Genomic_DNA"/>
</dbReference>
<comment type="similarity">
    <text evidence="1">Belongs to the PrpF family.</text>
</comment>
<dbReference type="RefSeq" id="WP_132475180.1">
    <property type="nucleotide sequence ID" value="NZ_JBHRVM010000001.1"/>
</dbReference>
<proteinExistence type="inferred from homology"/>
<protein>
    <recommendedName>
        <fullName evidence="5">4-oxalomesaconate tautomerase</fullName>
    </recommendedName>
</protein>
<organism evidence="3 4">
    <name type="scientific">Paracandidimonas soli</name>
    <dbReference type="NCBI Taxonomy" id="1917182"/>
    <lineage>
        <taxon>Bacteria</taxon>
        <taxon>Pseudomonadati</taxon>
        <taxon>Pseudomonadota</taxon>
        <taxon>Betaproteobacteria</taxon>
        <taxon>Burkholderiales</taxon>
        <taxon>Alcaligenaceae</taxon>
        <taxon>Paracandidimonas</taxon>
    </lineage>
</organism>
<dbReference type="Gene3D" id="3.10.310.10">
    <property type="entry name" value="Diaminopimelate Epimerase, Chain A, domain 1"/>
    <property type="match status" value="2"/>
</dbReference>
<dbReference type="InterPro" id="IPR047687">
    <property type="entry name" value="OMA_tautomer-like"/>
</dbReference>
<dbReference type="Pfam" id="PF04303">
    <property type="entry name" value="PrpF"/>
    <property type="match status" value="1"/>
</dbReference>
<evidence type="ECO:0008006" key="5">
    <source>
        <dbReference type="Google" id="ProtNLM"/>
    </source>
</evidence>
<dbReference type="PANTHER" id="PTHR43709">
    <property type="entry name" value="ACONITATE ISOMERASE-RELATED"/>
    <property type="match status" value="1"/>
</dbReference>
<evidence type="ECO:0000313" key="4">
    <source>
        <dbReference type="Proteomes" id="UP000294692"/>
    </source>
</evidence>
<reference evidence="3 4" key="1">
    <citation type="submission" date="2019-03" db="EMBL/GenBank/DDBJ databases">
        <title>Genomic Encyclopedia of Type Strains, Phase IV (KMG-IV): sequencing the most valuable type-strain genomes for metagenomic binning, comparative biology and taxonomic classification.</title>
        <authorList>
            <person name="Goeker M."/>
        </authorList>
    </citation>
    <scope>NUCLEOTIDE SEQUENCE [LARGE SCALE GENOMIC DNA]</scope>
    <source>
        <strain evidence="3 4">DSM 100048</strain>
    </source>
</reference>
<evidence type="ECO:0000256" key="2">
    <source>
        <dbReference type="ARBA" id="ARBA00023235"/>
    </source>
</evidence>
<keyword evidence="4" id="KW-1185">Reference proteome</keyword>
<name>A0A4R3VAG4_9BURK</name>
<dbReference type="InterPro" id="IPR007400">
    <property type="entry name" value="PrpF-like"/>
</dbReference>
<dbReference type="PANTHER" id="PTHR43709:SF3">
    <property type="entry name" value="ISOMERASE YBHH-RELATED"/>
    <property type="match status" value="1"/>
</dbReference>